<evidence type="ECO:0000256" key="4">
    <source>
        <dbReference type="ARBA" id="ARBA00022723"/>
    </source>
</evidence>
<dbReference type="GO" id="GO:0009055">
    <property type="term" value="F:electron transfer activity"/>
    <property type="evidence" value="ECO:0007669"/>
    <property type="project" value="InterPro"/>
</dbReference>
<keyword evidence="3" id="KW-0349">Heme</keyword>
<proteinExistence type="predicted"/>
<dbReference type="PRINTS" id="PR00605">
    <property type="entry name" value="CYTCHROMECIC"/>
</dbReference>
<comment type="subcellular location">
    <subcellularLocation>
        <location evidence="1">Periplasm</location>
    </subcellularLocation>
</comment>
<protein>
    <recommendedName>
        <fullName evidence="8">Cytochrome c domain-containing protein</fullName>
    </recommendedName>
</protein>
<dbReference type="InterPro" id="IPR008168">
    <property type="entry name" value="Cyt_C_IC"/>
</dbReference>
<feature type="domain" description="Cytochrome c" evidence="8">
    <location>
        <begin position="22"/>
        <end position="100"/>
    </location>
</feature>
<evidence type="ECO:0000256" key="6">
    <source>
        <dbReference type="ARBA" id="ARBA00022982"/>
    </source>
</evidence>
<feature type="domain" description="Cytochrome c" evidence="8">
    <location>
        <begin position="107"/>
        <end position="198"/>
    </location>
</feature>
<keyword evidence="2" id="KW-0813">Transport</keyword>
<organism evidence="9">
    <name type="scientific">hydrothermal vent metagenome</name>
    <dbReference type="NCBI Taxonomy" id="652676"/>
    <lineage>
        <taxon>unclassified sequences</taxon>
        <taxon>metagenomes</taxon>
        <taxon>ecological metagenomes</taxon>
    </lineage>
</organism>
<evidence type="ECO:0000259" key="8">
    <source>
        <dbReference type="PROSITE" id="PS51007"/>
    </source>
</evidence>
<dbReference type="AlphaFoldDB" id="A0A3B1AWM9"/>
<gene>
    <name evidence="9" type="ORF">MNBD_GAMMA20-902</name>
</gene>
<dbReference type="InterPro" id="IPR050597">
    <property type="entry name" value="Cytochrome_c_Oxidase_Subunit"/>
</dbReference>
<keyword evidence="4" id="KW-0479">Metal-binding</keyword>
<dbReference type="GO" id="GO:0042597">
    <property type="term" value="C:periplasmic space"/>
    <property type="evidence" value="ECO:0007669"/>
    <property type="project" value="UniProtKB-SubCell"/>
</dbReference>
<dbReference type="InterPro" id="IPR036909">
    <property type="entry name" value="Cyt_c-like_dom_sf"/>
</dbReference>
<dbReference type="SUPFAM" id="SSF46626">
    <property type="entry name" value="Cytochrome c"/>
    <property type="match status" value="2"/>
</dbReference>
<dbReference type="GO" id="GO:0005506">
    <property type="term" value="F:iron ion binding"/>
    <property type="evidence" value="ECO:0007669"/>
    <property type="project" value="InterPro"/>
</dbReference>
<evidence type="ECO:0000256" key="2">
    <source>
        <dbReference type="ARBA" id="ARBA00022448"/>
    </source>
</evidence>
<sequence>MKGLHLALSMLLGFSANAIAAGDPAAGEKKSVMCQGCHGQDGNSFSPEWPSLAGQLPSYLSKQLHDYQSGARKDETMTSMVEGLSAEDIADMVAYFSSQKTKAEEGESNSTGRELYVDGNRYTHVPSCASCHGPSAVGNGPAGFPRLAGQKAGYTIKTLNDFRSGVRTNDVNGIMQGVAAKMSDKDIAAVAEYLATLDK</sequence>
<keyword evidence="6" id="KW-0249">Electron transport</keyword>
<dbReference type="Gene3D" id="1.10.760.10">
    <property type="entry name" value="Cytochrome c-like domain"/>
    <property type="match status" value="2"/>
</dbReference>
<evidence type="ECO:0000256" key="5">
    <source>
        <dbReference type="ARBA" id="ARBA00022764"/>
    </source>
</evidence>
<dbReference type="Pfam" id="PF00034">
    <property type="entry name" value="Cytochrom_C"/>
    <property type="match status" value="2"/>
</dbReference>
<reference evidence="9" key="1">
    <citation type="submission" date="2018-06" db="EMBL/GenBank/DDBJ databases">
        <authorList>
            <person name="Zhirakovskaya E."/>
        </authorList>
    </citation>
    <scope>NUCLEOTIDE SEQUENCE</scope>
</reference>
<dbReference type="InterPro" id="IPR009056">
    <property type="entry name" value="Cyt_c-like_dom"/>
</dbReference>
<dbReference type="EMBL" id="UOFU01000145">
    <property type="protein sequence ID" value="VAW98394.1"/>
    <property type="molecule type" value="Genomic_DNA"/>
</dbReference>
<accession>A0A3B1AWM9</accession>
<dbReference type="PIRSF" id="PIRSF000005">
    <property type="entry name" value="Cytochrome_c4"/>
    <property type="match status" value="1"/>
</dbReference>
<keyword evidence="5" id="KW-0574">Periplasm</keyword>
<evidence type="ECO:0000256" key="7">
    <source>
        <dbReference type="ARBA" id="ARBA00023004"/>
    </source>
</evidence>
<dbReference type="PANTHER" id="PTHR33751:SF9">
    <property type="entry name" value="CYTOCHROME C4"/>
    <property type="match status" value="1"/>
</dbReference>
<dbReference type="InterPro" id="IPR024167">
    <property type="entry name" value="Cytochrome_c4-like"/>
</dbReference>
<dbReference type="PROSITE" id="PS51007">
    <property type="entry name" value="CYTC"/>
    <property type="match status" value="2"/>
</dbReference>
<evidence type="ECO:0000256" key="3">
    <source>
        <dbReference type="ARBA" id="ARBA00022617"/>
    </source>
</evidence>
<evidence type="ECO:0000313" key="9">
    <source>
        <dbReference type="EMBL" id="VAW98394.1"/>
    </source>
</evidence>
<name>A0A3B1AWM9_9ZZZZ</name>
<dbReference type="GO" id="GO:0020037">
    <property type="term" value="F:heme binding"/>
    <property type="evidence" value="ECO:0007669"/>
    <property type="project" value="InterPro"/>
</dbReference>
<evidence type="ECO:0000256" key="1">
    <source>
        <dbReference type="ARBA" id="ARBA00004418"/>
    </source>
</evidence>
<keyword evidence="7" id="KW-0408">Iron</keyword>
<dbReference type="PANTHER" id="PTHR33751">
    <property type="entry name" value="CBB3-TYPE CYTOCHROME C OXIDASE SUBUNIT FIXP"/>
    <property type="match status" value="1"/>
</dbReference>